<name>A0A2P2NNL7_RHIMU</name>
<dbReference type="EMBL" id="GGEC01063615">
    <property type="protein sequence ID" value="MBX44099.1"/>
    <property type="molecule type" value="Transcribed_RNA"/>
</dbReference>
<organism evidence="1">
    <name type="scientific">Rhizophora mucronata</name>
    <name type="common">Asiatic mangrove</name>
    <dbReference type="NCBI Taxonomy" id="61149"/>
    <lineage>
        <taxon>Eukaryota</taxon>
        <taxon>Viridiplantae</taxon>
        <taxon>Streptophyta</taxon>
        <taxon>Embryophyta</taxon>
        <taxon>Tracheophyta</taxon>
        <taxon>Spermatophyta</taxon>
        <taxon>Magnoliopsida</taxon>
        <taxon>eudicotyledons</taxon>
        <taxon>Gunneridae</taxon>
        <taxon>Pentapetalae</taxon>
        <taxon>rosids</taxon>
        <taxon>fabids</taxon>
        <taxon>Malpighiales</taxon>
        <taxon>Rhizophoraceae</taxon>
        <taxon>Rhizophora</taxon>
    </lineage>
</organism>
<reference evidence="1" key="1">
    <citation type="submission" date="2018-02" db="EMBL/GenBank/DDBJ databases">
        <title>Rhizophora mucronata_Transcriptome.</title>
        <authorList>
            <person name="Meera S.P."/>
            <person name="Sreeshan A."/>
            <person name="Augustine A."/>
        </authorList>
    </citation>
    <scope>NUCLEOTIDE SEQUENCE</scope>
    <source>
        <tissue evidence="1">Leaf</tissue>
    </source>
</reference>
<accession>A0A2P2NNL7</accession>
<sequence length="47" mass="4984">MVVSIPACHVGDPGSIQATAKSLPQIPAIVFRRASFGVRVEKKNPPL</sequence>
<proteinExistence type="predicted"/>
<evidence type="ECO:0000313" key="1">
    <source>
        <dbReference type="EMBL" id="MBX44099.1"/>
    </source>
</evidence>
<protein>
    <submittedName>
        <fullName evidence="1">Uncharacterized protein</fullName>
    </submittedName>
</protein>
<dbReference type="AlphaFoldDB" id="A0A2P2NNL7"/>